<gene>
    <name evidence="1" type="ORF">LCGC14_0698860</name>
</gene>
<evidence type="ECO:0000313" key="1">
    <source>
        <dbReference type="EMBL" id="KKN43872.1"/>
    </source>
</evidence>
<sequence length="146" mass="17196">MRYFQFMLMVMVATLLLPKEAEARKPECRYTNNVWFWMECTKGKPCRLQLGFQVFAYNHTKKAVVLVERCTVKGPGRYSNRTATGSYTPKSKQNMLGGLVIVWRRYYTVKTKRRWRYSCTCKTRSGVLLSRRNGVVWSHAVPMRRP</sequence>
<comment type="caution">
    <text evidence="1">The sequence shown here is derived from an EMBL/GenBank/DDBJ whole genome shotgun (WGS) entry which is preliminary data.</text>
</comment>
<proteinExistence type="predicted"/>
<reference evidence="1" key="1">
    <citation type="journal article" date="2015" name="Nature">
        <title>Complex archaea that bridge the gap between prokaryotes and eukaryotes.</title>
        <authorList>
            <person name="Spang A."/>
            <person name="Saw J.H."/>
            <person name="Jorgensen S.L."/>
            <person name="Zaremba-Niedzwiedzka K."/>
            <person name="Martijn J."/>
            <person name="Lind A.E."/>
            <person name="van Eijk R."/>
            <person name="Schleper C."/>
            <person name="Guy L."/>
            <person name="Ettema T.J."/>
        </authorList>
    </citation>
    <scope>NUCLEOTIDE SEQUENCE</scope>
</reference>
<accession>A0A0F9R3T5</accession>
<dbReference type="EMBL" id="LAZR01001483">
    <property type="protein sequence ID" value="KKN43872.1"/>
    <property type="molecule type" value="Genomic_DNA"/>
</dbReference>
<protein>
    <submittedName>
        <fullName evidence="1">Uncharacterized protein</fullName>
    </submittedName>
</protein>
<name>A0A0F9R3T5_9ZZZZ</name>
<organism evidence="1">
    <name type="scientific">marine sediment metagenome</name>
    <dbReference type="NCBI Taxonomy" id="412755"/>
    <lineage>
        <taxon>unclassified sequences</taxon>
        <taxon>metagenomes</taxon>
        <taxon>ecological metagenomes</taxon>
    </lineage>
</organism>
<dbReference type="AlphaFoldDB" id="A0A0F9R3T5"/>